<feature type="region of interest" description="Disordered" evidence="8">
    <location>
        <begin position="197"/>
        <end position="263"/>
    </location>
</feature>
<comment type="subcellular location">
    <subcellularLocation>
        <location evidence="1">Mitochondrion</location>
    </subcellularLocation>
</comment>
<dbReference type="InterPro" id="IPR013870">
    <property type="entry name" value="Ribosomal_mL54"/>
</dbReference>
<organism evidence="9 10">
    <name type="scientific">Epicoccum nigrum</name>
    <name type="common">Soil fungus</name>
    <name type="synonym">Epicoccum purpurascens</name>
    <dbReference type="NCBI Taxonomy" id="105696"/>
    <lineage>
        <taxon>Eukaryota</taxon>
        <taxon>Fungi</taxon>
        <taxon>Dikarya</taxon>
        <taxon>Ascomycota</taxon>
        <taxon>Pezizomycotina</taxon>
        <taxon>Dothideomycetes</taxon>
        <taxon>Pleosporomycetidae</taxon>
        <taxon>Pleosporales</taxon>
        <taxon>Pleosporineae</taxon>
        <taxon>Didymellaceae</taxon>
        <taxon>Epicoccum</taxon>
    </lineage>
</organism>
<proteinExistence type="inferred from homology"/>
<dbReference type="Pfam" id="PF08561">
    <property type="entry name" value="Ribosomal_L37"/>
    <property type="match status" value="1"/>
</dbReference>
<dbReference type="PANTHER" id="PTHR28595:SF1">
    <property type="entry name" value="LARGE RIBOSOMAL SUBUNIT PROTEIN ML54"/>
    <property type="match status" value="1"/>
</dbReference>
<evidence type="ECO:0000256" key="8">
    <source>
        <dbReference type="SAM" id="MobiDB-lite"/>
    </source>
</evidence>
<name>A0A1Y2M335_EPING</name>
<evidence type="ECO:0000256" key="2">
    <source>
        <dbReference type="ARBA" id="ARBA00022946"/>
    </source>
</evidence>
<gene>
    <name evidence="9" type="ORF">B5807_05858</name>
</gene>
<evidence type="ECO:0000256" key="1">
    <source>
        <dbReference type="ARBA" id="ARBA00004173"/>
    </source>
</evidence>
<dbReference type="Proteomes" id="UP000193240">
    <property type="component" value="Unassembled WGS sequence"/>
</dbReference>
<feature type="compositionally biased region" description="Low complexity" evidence="8">
    <location>
        <begin position="198"/>
        <end position="217"/>
    </location>
</feature>
<reference evidence="9 10" key="1">
    <citation type="journal article" date="2017" name="Genome Announc.">
        <title>Genome sequence of the saprophytic ascomycete Epicoccum nigrum ICMP 19927 strain isolated from New Zealand.</title>
        <authorList>
            <person name="Fokin M."/>
            <person name="Fleetwood D."/>
            <person name="Weir B.S."/>
            <person name="Villas-Boas S.G."/>
        </authorList>
    </citation>
    <scope>NUCLEOTIDE SEQUENCE [LARGE SCALE GENOMIC DNA]</scope>
    <source>
        <strain evidence="9 10">ICMP 19927</strain>
    </source>
</reference>
<dbReference type="STRING" id="105696.A0A1Y2M335"/>
<keyword evidence="3" id="KW-0689">Ribosomal protein</keyword>
<evidence type="ECO:0000313" key="10">
    <source>
        <dbReference type="Proteomes" id="UP000193240"/>
    </source>
</evidence>
<sequence>MICRTCQRASRALPTRRFLSTTRPAFNAAATPISSAAQPTPRQPNDSPAATSTSAAQPFSAPLTPAPSPALEKSAAKVAEKKAAPLVKSSVPAGTPLKGLNFEKNKQDPVAKADDEYPSWLWTILQRQEDKGDVGAVGDLFCTYSLRTLPFVAEQQSASPIRHSPPPFFFSLSSFFSESRTLTFRYSKVEETAPCRRQAAAQGAGPQPGAAGPQGAAVRADDRPARGRWRARGRRARCGREGGAQQGHARSAAGGDQGGEFPKGYGLDDRLCCERGEEGEGEGDIRAGESWRWAMYIRSHGRGKEVKSASPRMCRVGLHRGIHGGALGESASIASASALALALQHHGTENLSNRPVHLAGQLYTTVSYRIVSSPTPFPPLPSTLSPPQTDATLAKAIKNPTNITRPLKPSVPIPTLLAKMQVPAD</sequence>
<feature type="region of interest" description="Disordered" evidence="8">
    <location>
        <begin position="17"/>
        <end position="76"/>
    </location>
</feature>
<keyword evidence="5" id="KW-0687">Ribonucleoprotein</keyword>
<keyword evidence="10" id="KW-1185">Reference proteome</keyword>
<evidence type="ECO:0000256" key="5">
    <source>
        <dbReference type="ARBA" id="ARBA00023274"/>
    </source>
</evidence>
<dbReference type="GO" id="GO:0003735">
    <property type="term" value="F:structural constituent of ribosome"/>
    <property type="evidence" value="ECO:0007669"/>
    <property type="project" value="TreeGrafter"/>
</dbReference>
<protein>
    <recommendedName>
        <fullName evidence="7">Large ribosomal subunit protein mL54</fullName>
    </recommendedName>
</protein>
<dbReference type="PANTHER" id="PTHR28595">
    <property type="entry name" value="39S RIBOSOMAL PROTEIN L54, MITOCHONDRIAL"/>
    <property type="match status" value="1"/>
</dbReference>
<dbReference type="GO" id="GO:0005762">
    <property type="term" value="C:mitochondrial large ribosomal subunit"/>
    <property type="evidence" value="ECO:0007669"/>
    <property type="project" value="TreeGrafter"/>
</dbReference>
<evidence type="ECO:0000256" key="7">
    <source>
        <dbReference type="ARBA" id="ARBA00035179"/>
    </source>
</evidence>
<evidence type="ECO:0000256" key="3">
    <source>
        <dbReference type="ARBA" id="ARBA00022980"/>
    </source>
</evidence>
<keyword evidence="4" id="KW-0496">Mitochondrion</keyword>
<feature type="compositionally biased region" description="Basic residues" evidence="8">
    <location>
        <begin position="226"/>
        <end position="237"/>
    </location>
</feature>
<evidence type="ECO:0000256" key="4">
    <source>
        <dbReference type="ARBA" id="ARBA00023128"/>
    </source>
</evidence>
<dbReference type="InParanoid" id="A0A1Y2M335"/>
<evidence type="ECO:0000256" key="6">
    <source>
        <dbReference type="ARBA" id="ARBA00033752"/>
    </source>
</evidence>
<evidence type="ECO:0000313" key="9">
    <source>
        <dbReference type="EMBL" id="OSS49857.1"/>
    </source>
</evidence>
<keyword evidence="2" id="KW-0809">Transit peptide</keyword>
<dbReference type="EMBL" id="KZ107843">
    <property type="protein sequence ID" value="OSS49857.1"/>
    <property type="molecule type" value="Genomic_DNA"/>
</dbReference>
<dbReference type="AlphaFoldDB" id="A0A1Y2M335"/>
<feature type="compositionally biased region" description="Low complexity" evidence="8">
    <location>
        <begin position="47"/>
        <end position="73"/>
    </location>
</feature>
<accession>A0A1Y2M335</accession>
<comment type="similarity">
    <text evidence="6">Belongs to the mitochondrion-specific ribosomal protein mL54 family.</text>
</comment>
<feature type="compositionally biased region" description="Polar residues" evidence="8">
    <location>
        <begin position="32"/>
        <end position="46"/>
    </location>
</feature>